<gene>
    <name evidence="2" type="ORF">BOX15_Mlig029130g1</name>
</gene>
<evidence type="ECO:0008006" key="4">
    <source>
        <dbReference type="Google" id="ProtNLM"/>
    </source>
</evidence>
<evidence type="ECO:0000256" key="1">
    <source>
        <dbReference type="SAM" id="MobiDB-lite"/>
    </source>
</evidence>
<feature type="region of interest" description="Disordered" evidence="1">
    <location>
        <begin position="1259"/>
        <end position="1280"/>
    </location>
</feature>
<name>A0A267EH79_9PLAT</name>
<dbReference type="Proteomes" id="UP000215902">
    <property type="component" value="Unassembled WGS sequence"/>
</dbReference>
<feature type="compositionally biased region" description="Low complexity" evidence="1">
    <location>
        <begin position="329"/>
        <end position="357"/>
    </location>
</feature>
<sequence length="2323" mass="241609">MDDDAHGLRVFWDHYLKARMSQKPVYLNKFLRLFFDLSYRHQQPVLSLKDTRSSVALLIREFIADINACCKYGKDDQDIEPLCSYLLCDRGWLILYALSRLQVADASDCFDFASILVSIFKMMGDYKETFKSSEDVSLALPELESCFGNSRPPTDLGGRSFRGQRGRTRKWRSANAAAAAAAATADSAAAAAAAPAAAAAASAAGSGASADSGINPRHSAGLTASASAAGLSRLRRPASAAALASSSDSDAGPDLTSTYRQAAGATVDSAAADNFVGGIRGSNRRGLLQNEAVTFDIRLSDQEGDVDLSGDNSAAVAAAAAAAAEADEGASNGAEAAGASLSQQQQQRQSPNSSASQRHSTVEADDVRILLVTLLCQLCRTDAPSTAAVAGHSAASAAASSSGGGGRSVATAAAFAADWRAGEAWRSKQALCPELLPCMLADVLSRVDVVDLWLKPKRLALCQHILRTVLSGAYSLLLGGAAGVNVLLGNKLFDSLFQLGDACLNCMTAENAALVADTVGQTISGTLHLLIAHASRLERASSGLEQADLRLPVAWLEADGPAAIRRLAGQPFPEAAASAAACVSLLGSLLLGLKRCRVQLAHLSRCRRRGHRLCNYSFYAHHHCDAFVAARIGQRERVCLAAELASLLLGLADAPASSQLPPSDSQLRPAVSVASAALVTLDRVGACCCMPLADSAARLLRLASEAPAAIGRAGVAAALRQATGSVLLECPNLPPPPAAQRAETEPPFSCATCRVGASTPTMSFDVLAGASQTVLPSRWSFLSLYTGLVLNSDAATACLTLRQFLRLIKLAGRECKAEFLRLALLPLLLELRSRLSGDTGINADCEDDNGQPGSCSTAAGGGNGGCRQRYLNTAKYCLCLLPYALSATSVTESDSAVLRELLDLSSLPSLRRHVYRLVESLIVSSELAQLRRRAREDATAAAAAAAAVSGSRWDADDGGFLDDRVGGIGGFGSLDQRDKQLLLTIGVGGGSKSGGSKSLLVIFINFLISVFDFNATVLMPIPTDDDASNGPQAAELLSRLQRDADIWASYERLFLQSPSFRRRFIDVNGFSGAYRLLKDLIVAFGQVESLSSDQLALFQSLLTLSVHCCDYQNSEFRDFSSQVVLDSILMLLLKCMSENEARAHSIFDCVLNACTSNAYLLAQGRNYSCMPETVEKMLYFLYSEVACGAESSDARIAAPHDAIAGARNSLSESGEADDEEYLADRDSSTSSEGSRGGRGGFGDEFNGVDGGGECVDSGGEFGGSGNGWRPRRGRDGGDTTVSPAVVRLAIRLLFGLGPERVALQEAAACGLLQMLKLSPSSAARLAAEDILDTLLAAGASILTSDHSDSPTGAKLQQHALAIVELLGACRLTSNQAESLLQMARADGLTPACRSALFRTLTQLAKSMRVAPASSLRFPITPATPAAAAAAAAAADSQEAGAAGRLAKHHALGLPIRHELGHHVWPASTQSGFTLSFWIRLASRGGWRAQRHLYTRRQHNASSSDTRHQSRDRLLHLATLQTADTGLEVSLLPAAGSIRLRLLVARRRPAEATLHAVLPPNCWCHATVACAPPVKRSGGGVVSRAGGGGYSTTVVVTVNGLAAHQATLEHDSISQEAKACVRLRLGHVTVDAPAAGGIGGGGGSTAAADGQYQIGGVALFKECFQSAEWAMTLCGLGPDWTSLAQASRAADIPDAWSATAAPTATAASAAGATATASAAADCGHRDLAGHTVECAARQLADSADADDAVDDAARLPAQLLLDSNTHNSERAGGGSGGGSGGSEDANELVQKLEKLRQCLAVTYAPASAAQFTCHQAAEQPSRIADLLLGWRRSAEAAAAAAAAAAEAALPTSHATEFSRRLTAAAAVTTPAADTDGAAGASPLAAAATTYEGLDSALHPLGGPHSLLLAFAHIVGCCDSESAQADALDLLLTSVRRSPSLGAAFNRAAGFAMLARALAHPRCQLGRRGLALLLNAAASETVALPDCGGAIVSGHSAVLRCPPLVRDVLLCWDLWDRLSDELLDLLLDGLLSFLAPANPHRLLNANRLQRLGTVRSLLFACADRVLSGGLGGGSGGSGGRLPSGRAVDRLAALLSACIGRPASFPDLACLCNCVLLLHPPASTYVCFDANKFYFSLRPFSGGGAGAPSDDVIVGASLSAGSASRSSRSASAESSAAAAATAAPATAGSHGNGNNSSNNNNNNDNGADSSGDSEGGDDSDGGVADSPSFGERPEQQQQQQQPDVLEGTATSRQERELFRKFYAENTAPEEAEDGDGDGENGEDGEGDGEGDVREVKWQRGWPRHHPMLQKMPPAPADRRAAPLLPQ</sequence>
<dbReference type="EMBL" id="NIVC01002165">
    <property type="protein sequence ID" value="PAA60304.1"/>
    <property type="molecule type" value="Genomic_DNA"/>
</dbReference>
<comment type="caution">
    <text evidence="2">The sequence shown here is derived from an EMBL/GenBank/DDBJ whole genome shotgun (WGS) entry which is preliminary data.</text>
</comment>
<proteinExistence type="predicted"/>
<dbReference type="STRING" id="282301.A0A267EH79"/>
<reference evidence="2 3" key="1">
    <citation type="submission" date="2017-06" db="EMBL/GenBank/DDBJ databases">
        <title>A platform for efficient transgenesis in Macrostomum lignano, a flatworm model organism for stem cell research.</title>
        <authorList>
            <person name="Berezikov E."/>
        </authorList>
    </citation>
    <scope>NUCLEOTIDE SEQUENCE [LARGE SCALE GENOMIC DNA]</scope>
    <source>
        <strain evidence="2">DV1</strain>
        <tissue evidence="2">Whole organism</tissue>
    </source>
</reference>
<keyword evidence="3" id="KW-1185">Reference proteome</keyword>
<evidence type="ECO:0000313" key="3">
    <source>
        <dbReference type="Proteomes" id="UP000215902"/>
    </source>
</evidence>
<feature type="region of interest" description="Disordered" evidence="1">
    <location>
        <begin position="149"/>
        <end position="168"/>
    </location>
</feature>
<feature type="region of interest" description="Disordered" evidence="1">
    <location>
        <begin position="1208"/>
        <end position="1242"/>
    </location>
</feature>
<feature type="compositionally biased region" description="Gly residues" evidence="1">
    <location>
        <begin position="1770"/>
        <end position="1780"/>
    </location>
</feature>
<feature type="compositionally biased region" description="Basic and acidic residues" evidence="1">
    <location>
        <begin position="2249"/>
        <end position="2259"/>
    </location>
</feature>
<accession>A0A267EH79</accession>
<evidence type="ECO:0000313" key="2">
    <source>
        <dbReference type="EMBL" id="PAA60304.1"/>
    </source>
</evidence>
<feature type="region of interest" description="Disordered" evidence="1">
    <location>
        <begin position="1759"/>
        <end position="1783"/>
    </location>
</feature>
<protein>
    <recommendedName>
        <fullName evidence="4">BEACH domain-containing protein</fullName>
    </recommendedName>
</protein>
<feature type="compositionally biased region" description="Acidic residues" evidence="1">
    <location>
        <begin position="2264"/>
        <end position="2286"/>
    </location>
</feature>
<feature type="region of interest" description="Disordered" evidence="1">
    <location>
        <begin position="329"/>
        <end position="361"/>
    </location>
</feature>
<organism evidence="2 3">
    <name type="scientific">Macrostomum lignano</name>
    <dbReference type="NCBI Taxonomy" id="282301"/>
    <lineage>
        <taxon>Eukaryota</taxon>
        <taxon>Metazoa</taxon>
        <taxon>Spiralia</taxon>
        <taxon>Lophotrochozoa</taxon>
        <taxon>Platyhelminthes</taxon>
        <taxon>Rhabditophora</taxon>
        <taxon>Macrostomorpha</taxon>
        <taxon>Macrostomida</taxon>
        <taxon>Macrostomidae</taxon>
        <taxon>Macrostomum</taxon>
    </lineage>
</organism>
<feature type="compositionally biased region" description="Low complexity" evidence="1">
    <location>
        <begin position="2178"/>
        <end position="2209"/>
    </location>
</feature>
<dbReference type="PANTHER" id="PTHR48126">
    <property type="entry name" value="RE24507P"/>
    <property type="match status" value="1"/>
</dbReference>
<dbReference type="PANTHER" id="PTHR48126:SF1">
    <property type="entry name" value="PROTEIN PFC0760C-LIKE"/>
    <property type="match status" value="1"/>
</dbReference>
<feature type="region of interest" description="Disordered" evidence="1">
    <location>
        <begin position="2178"/>
        <end position="2323"/>
    </location>
</feature>